<sequence length="92" mass="10038">MVVELGGGNRESRSLGGCFDWGLGGRKTPRRQVIGSPVKSYRGMARDKSLVLDERFLDLEVFCPWPSLFACLRNGLVTAASAQGYPVVAYEA</sequence>
<dbReference type="Proteomes" id="UP001314170">
    <property type="component" value="Unassembled WGS sequence"/>
</dbReference>
<name>A0AAV1RA21_9ROSI</name>
<gene>
    <name evidence="1" type="ORF">DCAF_LOCUS7587</name>
</gene>
<dbReference type="AlphaFoldDB" id="A0AAV1RA21"/>
<accession>A0AAV1RA21</accession>
<dbReference type="EMBL" id="CAWUPB010000913">
    <property type="protein sequence ID" value="CAK7329823.1"/>
    <property type="molecule type" value="Genomic_DNA"/>
</dbReference>
<evidence type="ECO:0000313" key="2">
    <source>
        <dbReference type="Proteomes" id="UP001314170"/>
    </source>
</evidence>
<reference evidence="1 2" key="1">
    <citation type="submission" date="2024-01" db="EMBL/GenBank/DDBJ databases">
        <authorList>
            <person name="Waweru B."/>
        </authorList>
    </citation>
    <scope>NUCLEOTIDE SEQUENCE [LARGE SCALE GENOMIC DNA]</scope>
</reference>
<protein>
    <submittedName>
        <fullName evidence="1">Uncharacterized protein</fullName>
    </submittedName>
</protein>
<evidence type="ECO:0000313" key="1">
    <source>
        <dbReference type="EMBL" id="CAK7329823.1"/>
    </source>
</evidence>
<keyword evidence="2" id="KW-1185">Reference proteome</keyword>
<proteinExistence type="predicted"/>
<organism evidence="1 2">
    <name type="scientific">Dovyalis caffra</name>
    <dbReference type="NCBI Taxonomy" id="77055"/>
    <lineage>
        <taxon>Eukaryota</taxon>
        <taxon>Viridiplantae</taxon>
        <taxon>Streptophyta</taxon>
        <taxon>Embryophyta</taxon>
        <taxon>Tracheophyta</taxon>
        <taxon>Spermatophyta</taxon>
        <taxon>Magnoliopsida</taxon>
        <taxon>eudicotyledons</taxon>
        <taxon>Gunneridae</taxon>
        <taxon>Pentapetalae</taxon>
        <taxon>rosids</taxon>
        <taxon>fabids</taxon>
        <taxon>Malpighiales</taxon>
        <taxon>Salicaceae</taxon>
        <taxon>Flacourtieae</taxon>
        <taxon>Dovyalis</taxon>
    </lineage>
</organism>
<comment type="caution">
    <text evidence="1">The sequence shown here is derived from an EMBL/GenBank/DDBJ whole genome shotgun (WGS) entry which is preliminary data.</text>
</comment>